<name>A0ABD0LFV6_9CAEN</name>
<dbReference type="PROSITE" id="PS00279">
    <property type="entry name" value="MACPF_1"/>
    <property type="match status" value="1"/>
</dbReference>
<dbReference type="PRINTS" id="PR00237">
    <property type="entry name" value="GPCRRHODOPSN"/>
</dbReference>
<evidence type="ECO:0000256" key="1">
    <source>
        <dbReference type="ARBA" id="ARBA00004370"/>
    </source>
</evidence>
<reference evidence="12 13" key="1">
    <citation type="journal article" date="2023" name="Sci. Data">
        <title>Genome assembly of the Korean intertidal mud-creeper Batillaria attramentaria.</title>
        <authorList>
            <person name="Patra A.K."/>
            <person name="Ho P.T."/>
            <person name="Jun S."/>
            <person name="Lee S.J."/>
            <person name="Kim Y."/>
            <person name="Won Y.J."/>
        </authorList>
    </citation>
    <scope>NUCLEOTIDE SEQUENCE [LARGE SCALE GENOMIC DNA]</scope>
    <source>
        <strain evidence="12">Wonlab-2016</strain>
    </source>
</reference>
<keyword evidence="6 9" id="KW-0472">Membrane</keyword>
<dbReference type="SUPFAM" id="SSF81321">
    <property type="entry name" value="Family A G protein-coupled receptor-like"/>
    <property type="match status" value="1"/>
</dbReference>
<keyword evidence="7" id="KW-1015">Disulfide bond</keyword>
<dbReference type="Gene3D" id="1.20.1070.10">
    <property type="entry name" value="Rhodopsin 7-helix transmembrane proteins"/>
    <property type="match status" value="1"/>
</dbReference>
<feature type="region of interest" description="Disordered" evidence="8">
    <location>
        <begin position="616"/>
        <end position="654"/>
    </location>
</feature>
<evidence type="ECO:0000256" key="4">
    <source>
        <dbReference type="ARBA" id="ARBA00022692"/>
    </source>
</evidence>
<dbReference type="InterPro" id="IPR017452">
    <property type="entry name" value="GPCR_Rhodpsn_7TM"/>
</dbReference>
<dbReference type="CDD" id="cd14978">
    <property type="entry name" value="7tmA_FMRFamide_R-like"/>
    <property type="match status" value="1"/>
</dbReference>
<feature type="transmembrane region" description="Helical" evidence="9">
    <location>
        <begin position="682"/>
        <end position="703"/>
    </location>
</feature>
<evidence type="ECO:0000256" key="2">
    <source>
        <dbReference type="ARBA" id="ARBA00004613"/>
    </source>
</evidence>
<feature type="compositionally biased region" description="Polar residues" evidence="8">
    <location>
        <begin position="618"/>
        <end position="633"/>
    </location>
</feature>
<dbReference type="PANTHER" id="PTHR47023:SF1">
    <property type="entry name" value="SEX PEPTIDE RECEPTOR"/>
    <property type="match status" value="1"/>
</dbReference>
<evidence type="ECO:0000256" key="3">
    <source>
        <dbReference type="ARBA" id="ARBA00022525"/>
    </source>
</evidence>
<keyword evidence="3" id="KW-0964">Secreted</keyword>
<keyword evidence="4 9" id="KW-0812">Transmembrane</keyword>
<evidence type="ECO:0000256" key="6">
    <source>
        <dbReference type="ARBA" id="ARBA00023136"/>
    </source>
</evidence>
<keyword evidence="13" id="KW-1185">Reference proteome</keyword>
<accession>A0ABD0LFV6</accession>
<protein>
    <recommendedName>
        <fullName evidence="14">MACPF domain-containing protein</fullName>
    </recommendedName>
</protein>
<dbReference type="GO" id="GO:0005576">
    <property type="term" value="C:extracellular region"/>
    <property type="evidence" value="ECO:0007669"/>
    <property type="project" value="UniProtKB-SubCell"/>
</dbReference>
<evidence type="ECO:0000256" key="9">
    <source>
        <dbReference type="SAM" id="Phobius"/>
    </source>
</evidence>
<evidence type="ECO:0008006" key="14">
    <source>
        <dbReference type="Google" id="ProtNLM"/>
    </source>
</evidence>
<evidence type="ECO:0000259" key="11">
    <source>
        <dbReference type="PROSITE" id="PS51412"/>
    </source>
</evidence>
<feature type="domain" description="MACPF" evidence="11">
    <location>
        <begin position="101"/>
        <end position="444"/>
    </location>
</feature>
<evidence type="ECO:0000313" key="13">
    <source>
        <dbReference type="Proteomes" id="UP001519460"/>
    </source>
</evidence>
<evidence type="ECO:0000256" key="8">
    <source>
        <dbReference type="SAM" id="MobiDB-lite"/>
    </source>
</evidence>
<dbReference type="Proteomes" id="UP001519460">
    <property type="component" value="Unassembled WGS sequence"/>
</dbReference>
<dbReference type="PROSITE" id="PS51412">
    <property type="entry name" value="MACPF_2"/>
    <property type="match status" value="1"/>
</dbReference>
<dbReference type="Pfam" id="PF01823">
    <property type="entry name" value="MACPF"/>
    <property type="match status" value="1"/>
</dbReference>
<comment type="caution">
    <text evidence="12">The sequence shown here is derived from an EMBL/GenBank/DDBJ whole genome shotgun (WGS) entry which is preliminary data.</text>
</comment>
<dbReference type="EMBL" id="JACVVK020000053">
    <property type="protein sequence ID" value="KAK7498076.1"/>
    <property type="molecule type" value="Genomic_DNA"/>
</dbReference>
<dbReference type="InterPro" id="IPR000276">
    <property type="entry name" value="GPCR_Rhodpsn"/>
</dbReference>
<feature type="domain" description="G-protein coupled receptors family 1 profile" evidence="10">
    <location>
        <begin position="694"/>
        <end position="847"/>
    </location>
</feature>
<dbReference type="PANTHER" id="PTHR47023">
    <property type="entry name" value="SEX PEPTIDE RECEPTOR"/>
    <property type="match status" value="1"/>
</dbReference>
<evidence type="ECO:0000256" key="5">
    <source>
        <dbReference type="ARBA" id="ARBA00022989"/>
    </source>
</evidence>
<keyword evidence="5 9" id="KW-1133">Transmembrane helix</keyword>
<feature type="transmembrane region" description="Helical" evidence="9">
    <location>
        <begin position="62"/>
        <end position="86"/>
    </location>
</feature>
<proteinExistence type="predicted"/>
<dbReference type="InterPro" id="IPR053071">
    <property type="entry name" value="GPCR1-related_rcpt"/>
</dbReference>
<feature type="transmembrane region" description="Helical" evidence="9">
    <location>
        <begin position="710"/>
        <end position="734"/>
    </location>
</feature>
<feature type="compositionally biased region" description="Basic and acidic residues" evidence="8">
    <location>
        <begin position="634"/>
        <end position="650"/>
    </location>
</feature>
<sequence length="847" mass="94042">MERLDQILRDNEDMKNRILRDNEDMKNRILRDNEDVKNRILRDNEDMKNRIEKPTKQKVKRLSYLVGAALLLLILCLCGLTALAVFGSLQLKHVPKSDQSTANDSSVSLLVAKSSRLAAVPVDVVGGVGVQPQLPLGFQNWEDYAGSNIGIRNDYLLQECTGPQLKRSFPDMDYALLGYNVLKGYPLAVGHDPGFTLPIFSADYRAGHMTADCRYSVPQGIVLIPDVSCVTSFSSSVVQTSYELSKSLSVSAHASGGGWGVSFSASAGYRESSSQMSTGESWIVKLNQSEVDENVYANFFEKYGTHFLTDVTFGASFTYEHTMSAKSHKSFTEKGVNVAVSASYSGAFSVGGGFNMDSSQKQAASEFQKSVTTRTITIGAAPPANGDAMTWASTVKESPVPVKYSLASIEELFSENFMGDGYMQRYNIDYQRIKERIADSKKLYCERLKSEGLVDDCAELSSGFVLKNTELIGNPDRKKLSSFGQCIDECYKRSDCVAVDFCVDCRSQDSEYNSCHMYGETDLSHGKAKGSHQTTIILPELEKQLVLNNTAVRGVRRSLANATEVDTVRKCFSSCLMDVHCVAFTFCQCPNKQKCTLYSETQMSLFTEDGTIPKLNALPTTTSTAENGTQTPRDNTEAYSDKNDTADRTTVESPSQTTEDVLSWLLLQARYPKDFAIPIYGILWHPVAVIVFLTNSLICIVLLKKHMRTAANILLVAIAISDMLTGLSPVPFLINFLATDRFWEFVPYECCHMEEVLTQKIPTIFHTASIWLTLGLGVQRYISVCHPFKARFWCSVKKTVQGILVTFTLAFLSHLCRFCDDTTFEVELPSAVTPNKTVTSCYRVWND</sequence>
<organism evidence="12 13">
    <name type="scientific">Batillaria attramentaria</name>
    <dbReference type="NCBI Taxonomy" id="370345"/>
    <lineage>
        <taxon>Eukaryota</taxon>
        <taxon>Metazoa</taxon>
        <taxon>Spiralia</taxon>
        <taxon>Lophotrochozoa</taxon>
        <taxon>Mollusca</taxon>
        <taxon>Gastropoda</taxon>
        <taxon>Caenogastropoda</taxon>
        <taxon>Sorbeoconcha</taxon>
        <taxon>Cerithioidea</taxon>
        <taxon>Batillariidae</taxon>
        <taxon>Batillaria</taxon>
    </lineage>
</organism>
<dbReference type="InterPro" id="IPR020864">
    <property type="entry name" value="MACPF"/>
</dbReference>
<dbReference type="Pfam" id="PF00001">
    <property type="entry name" value="7tm_1"/>
    <property type="match status" value="1"/>
</dbReference>
<gene>
    <name evidence="12" type="ORF">BaRGS_00010664</name>
</gene>
<evidence type="ECO:0000259" key="10">
    <source>
        <dbReference type="PROSITE" id="PS50262"/>
    </source>
</evidence>
<evidence type="ECO:0000256" key="7">
    <source>
        <dbReference type="ARBA" id="ARBA00023157"/>
    </source>
</evidence>
<comment type="subcellular location">
    <subcellularLocation>
        <location evidence="1">Membrane</location>
    </subcellularLocation>
    <subcellularLocation>
        <location evidence="2">Secreted</location>
    </subcellularLocation>
</comment>
<dbReference type="AlphaFoldDB" id="A0ABD0LFV6"/>
<dbReference type="PROSITE" id="PS50262">
    <property type="entry name" value="G_PROTEIN_RECEP_F1_2"/>
    <property type="match status" value="1"/>
</dbReference>
<dbReference type="GO" id="GO:0016020">
    <property type="term" value="C:membrane"/>
    <property type="evidence" value="ECO:0007669"/>
    <property type="project" value="UniProtKB-SubCell"/>
</dbReference>
<evidence type="ECO:0000313" key="12">
    <source>
        <dbReference type="EMBL" id="KAK7498076.1"/>
    </source>
</evidence>
<dbReference type="InterPro" id="IPR020863">
    <property type="entry name" value="MACPF_CS"/>
</dbReference>